<proteinExistence type="predicted"/>
<dbReference type="RefSeq" id="WP_126400087.1">
    <property type="nucleotide sequence ID" value="NZ_AP018907.1"/>
</dbReference>
<evidence type="ECO:0000313" key="1">
    <source>
        <dbReference type="EMBL" id="BBF93374.1"/>
    </source>
</evidence>
<gene>
    <name evidence="1" type="ORF">BLTE_20590</name>
</gene>
<protein>
    <submittedName>
        <fullName evidence="1">Uncharacterized protein</fullName>
    </submittedName>
</protein>
<dbReference type="AlphaFoldDB" id="A0A348G1E1"/>
<accession>A0A348G1E1</accession>
<sequence>MPVSASLYAGVKAVESGAADLGTPSITHDTGSKQIDWTNGTLADQADRIWSDVFSIPASGNTDLDLAGALTGALGGTVTFAKIKAIYLEADRANANNIVVGAAASNPFLGPFGAATHTLAVPPGGRVMLTAPVGGWAVTAGTGDLLRLANSGAGTAVNGKIVLIGTSA</sequence>
<dbReference type="EMBL" id="AP018907">
    <property type="protein sequence ID" value="BBF93374.1"/>
    <property type="molecule type" value="Genomic_DNA"/>
</dbReference>
<reference evidence="1 2" key="1">
    <citation type="submission" date="2018-08" db="EMBL/GenBank/DDBJ databases">
        <title>Complete genome sequencing of Blastochloris tepida GI.</title>
        <authorList>
            <person name="Tsukatani Y."/>
            <person name="Mori H."/>
        </authorList>
    </citation>
    <scope>NUCLEOTIDE SEQUENCE [LARGE SCALE GENOMIC DNA]</scope>
    <source>
        <strain evidence="1 2">GI</strain>
    </source>
</reference>
<name>A0A348G1E1_9HYPH</name>
<dbReference type="Proteomes" id="UP000266934">
    <property type="component" value="Chromosome"/>
</dbReference>
<keyword evidence="2" id="KW-1185">Reference proteome</keyword>
<dbReference type="KEGG" id="blag:BLTE_20590"/>
<organism evidence="1 2">
    <name type="scientific">Blastochloris tepida</name>
    <dbReference type="NCBI Taxonomy" id="2233851"/>
    <lineage>
        <taxon>Bacteria</taxon>
        <taxon>Pseudomonadati</taxon>
        <taxon>Pseudomonadota</taxon>
        <taxon>Alphaproteobacteria</taxon>
        <taxon>Hyphomicrobiales</taxon>
        <taxon>Blastochloridaceae</taxon>
        <taxon>Blastochloris</taxon>
    </lineage>
</organism>
<evidence type="ECO:0000313" key="2">
    <source>
        <dbReference type="Proteomes" id="UP000266934"/>
    </source>
</evidence>
<dbReference type="OrthoDB" id="7605430at2"/>